<gene>
    <name evidence="12" type="ORF">ECPE_LOCUS266</name>
</gene>
<dbReference type="AlphaFoldDB" id="A0A182ZZY1"/>
<dbReference type="InterPro" id="IPR032675">
    <property type="entry name" value="LRR_dom_sf"/>
</dbReference>
<evidence type="ECO:0000256" key="8">
    <source>
        <dbReference type="ARBA" id="ARBA00023212"/>
    </source>
</evidence>
<evidence type="ECO:0000256" key="9">
    <source>
        <dbReference type="ARBA" id="ARBA00023273"/>
    </source>
</evidence>
<proteinExistence type="inferred from homology"/>
<keyword evidence="2" id="KW-0963">Cytoplasm</keyword>
<evidence type="ECO:0000256" key="1">
    <source>
        <dbReference type="ARBA" id="ARBA00004611"/>
    </source>
</evidence>
<dbReference type="SUPFAM" id="SSF52058">
    <property type="entry name" value="L domain-like"/>
    <property type="match status" value="1"/>
</dbReference>
<evidence type="ECO:0000256" key="10">
    <source>
        <dbReference type="ARBA" id="ARBA00038378"/>
    </source>
</evidence>
<reference evidence="14" key="1">
    <citation type="submission" date="2016-06" db="UniProtKB">
        <authorList>
            <consortium name="WormBaseParasite"/>
        </authorList>
    </citation>
    <scope>IDENTIFICATION</scope>
</reference>
<evidence type="ECO:0000313" key="14">
    <source>
        <dbReference type="WBParaSite" id="ECPE_0000026501-mRNA-1"/>
    </source>
</evidence>
<dbReference type="InterPro" id="IPR050576">
    <property type="entry name" value="Cilia_flagella_integrity"/>
</dbReference>
<keyword evidence="8" id="KW-0206">Cytoskeleton</keyword>
<evidence type="ECO:0000256" key="4">
    <source>
        <dbReference type="ARBA" id="ARBA00022737"/>
    </source>
</evidence>
<dbReference type="PANTHER" id="PTHR45973">
    <property type="entry name" value="PROTEIN PHOSPHATASE 1 REGULATORY SUBUNIT SDS22-RELATED"/>
    <property type="match status" value="1"/>
</dbReference>
<keyword evidence="5" id="KW-0282">Flagellum</keyword>
<dbReference type="OrthoDB" id="27917at2759"/>
<dbReference type="GO" id="GO:0005929">
    <property type="term" value="C:cilium"/>
    <property type="evidence" value="ECO:0007669"/>
    <property type="project" value="TreeGrafter"/>
</dbReference>
<keyword evidence="4" id="KW-0677">Repeat</keyword>
<organism evidence="14">
    <name type="scientific">Echinostoma caproni</name>
    <dbReference type="NCBI Taxonomy" id="27848"/>
    <lineage>
        <taxon>Eukaryota</taxon>
        <taxon>Metazoa</taxon>
        <taxon>Spiralia</taxon>
        <taxon>Lophotrochozoa</taxon>
        <taxon>Platyhelminthes</taxon>
        <taxon>Trematoda</taxon>
        <taxon>Digenea</taxon>
        <taxon>Plagiorchiida</taxon>
        <taxon>Echinostomata</taxon>
        <taxon>Echinostomatoidea</taxon>
        <taxon>Echinostomatidae</taxon>
        <taxon>Echinostoma</taxon>
    </lineage>
</organism>
<keyword evidence="6" id="KW-0175">Coiled coil</keyword>
<accession>A0A182ZZY1</accession>
<dbReference type="PROSITE" id="PS51450">
    <property type="entry name" value="LRR"/>
    <property type="match status" value="2"/>
</dbReference>
<dbReference type="EMBL" id="UZAN01000845">
    <property type="protein sequence ID" value="VDP20879.1"/>
    <property type="molecule type" value="Genomic_DNA"/>
</dbReference>
<keyword evidence="7" id="KW-0969">Cilium</keyword>
<keyword evidence="3" id="KW-0433">Leucine-rich repeat</keyword>
<evidence type="ECO:0000256" key="3">
    <source>
        <dbReference type="ARBA" id="ARBA00022614"/>
    </source>
</evidence>
<reference evidence="12 13" key="2">
    <citation type="submission" date="2018-11" db="EMBL/GenBank/DDBJ databases">
        <authorList>
            <consortium name="Pathogen Informatics"/>
        </authorList>
    </citation>
    <scope>NUCLEOTIDE SEQUENCE [LARGE SCALE GENOMIC DNA]</scope>
    <source>
        <strain evidence="12 13">Egypt</strain>
    </source>
</reference>
<comment type="similarity">
    <text evidence="10">Belongs to the DRC3 family.</text>
</comment>
<evidence type="ECO:0000256" key="6">
    <source>
        <dbReference type="ARBA" id="ARBA00023054"/>
    </source>
</evidence>
<evidence type="ECO:0000256" key="5">
    <source>
        <dbReference type="ARBA" id="ARBA00022846"/>
    </source>
</evidence>
<dbReference type="Proteomes" id="UP000272942">
    <property type="component" value="Unassembled WGS sequence"/>
</dbReference>
<evidence type="ECO:0000256" key="7">
    <source>
        <dbReference type="ARBA" id="ARBA00023069"/>
    </source>
</evidence>
<dbReference type="InterPro" id="IPR001611">
    <property type="entry name" value="Leu-rich_rpt"/>
</dbReference>
<evidence type="ECO:0000256" key="11">
    <source>
        <dbReference type="ARBA" id="ARBA00040950"/>
    </source>
</evidence>
<keyword evidence="9" id="KW-0966">Cell projection</keyword>
<evidence type="ECO:0000313" key="13">
    <source>
        <dbReference type="Proteomes" id="UP000272942"/>
    </source>
</evidence>
<evidence type="ECO:0000256" key="2">
    <source>
        <dbReference type="ARBA" id="ARBA00022490"/>
    </source>
</evidence>
<keyword evidence="13" id="KW-1185">Reference proteome</keyword>
<comment type="subcellular location">
    <subcellularLocation>
        <location evidence="1">Cytoplasm</location>
        <location evidence="1">Cytoskeleton</location>
        <location evidence="1">Flagellum axoneme</location>
    </subcellularLocation>
</comment>
<name>A0A182ZZY1_9TREM</name>
<dbReference type="WBParaSite" id="ECPE_0000026501-mRNA-1">
    <property type="protein sequence ID" value="ECPE_0000026501-mRNA-1"/>
    <property type="gene ID" value="ECPE_0000026501"/>
</dbReference>
<dbReference type="Gene3D" id="3.80.10.10">
    <property type="entry name" value="Ribonuclease Inhibitor"/>
    <property type="match status" value="1"/>
</dbReference>
<dbReference type="PANTHER" id="PTHR45973:SF12">
    <property type="entry name" value="DYNEIN REGULATORY COMPLEX SUBUNIT 3"/>
    <property type="match status" value="1"/>
</dbReference>
<protein>
    <recommendedName>
        <fullName evidence="11">Dynein regulatory complex subunit 3</fullName>
    </recommendedName>
</protein>
<evidence type="ECO:0000313" key="12">
    <source>
        <dbReference type="EMBL" id="VDP20879.1"/>
    </source>
</evidence>
<sequence>MTRVYDTVEPAVIDRAMLQNAVFAQGPQGVAGTYAKKEGVQFATVTSLRLDFQSKNLSFNNIEKIEGLDKLENIEDLTLYNNRIAQIENMENLKKLQLIYLRRFPSLQSVCLRGNPFCEEPDYGYFLHAFLPQLLYVDYKRTKEDVKKAAYEKYQLRVDQLNAQEQGEKEQQANEEVLKLTEALHQRAFVAGLDSETIFDTLYIEDPDGFKQQCKAVFDVGLQELEKRDAEVKCFWDCVERAKKINGQCGQKMIDEFKLYQAEVR</sequence>